<evidence type="ECO:0000256" key="8">
    <source>
        <dbReference type="ARBA" id="ARBA00023136"/>
    </source>
</evidence>
<dbReference type="InterPro" id="IPR050706">
    <property type="entry name" value="Cyclic-di-GMP_PDE-like"/>
</dbReference>
<evidence type="ECO:0000256" key="10">
    <source>
        <dbReference type="SAM" id="Phobius"/>
    </source>
</evidence>
<reference evidence="12 13" key="1">
    <citation type="submission" date="2021-04" db="EMBL/GenBank/DDBJ databases">
        <authorList>
            <person name="Sun C."/>
        </authorList>
    </citation>
    <scope>NUCLEOTIDE SEQUENCE [LARGE SCALE GENOMIC DNA]</scope>
    <source>
        <strain evidence="12 13">A79</strain>
    </source>
</reference>
<evidence type="ECO:0000256" key="7">
    <source>
        <dbReference type="ARBA" id="ARBA00022989"/>
    </source>
</evidence>
<keyword evidence="3" id="KW-1003">Cell membrane</keyword>
<dbReference type="Pfam" id="PF00563">
    <property type="entry name" value="EAL"/>
    <property type="match status" value="1"/>
</dbReference>
<evidence type="ECO:0000256" key="6">
    <source>
        <dbReference type="ARBA" id="ARBA00022801"/>
    </source>
</evidence>
<evidence type="ECO:0000256" key="3">
    <source>
        <dbReference type="ARBA" id="ARBA00022475"/>
    </source>
</evidence>
<evidence type="ECO:0000256" key="9">
    <source>
        <dbReference type="ARBA" id="ARBA00034290"/>
    </source>
</evidence>
<reference evidence="13" key="2">
    <citation type="submission" date="2023-07" db="EMBL/GenBank/DDBJ databases">
        <title>Marinomonas vulgaris A79, complete genome.</title>
        <authorList>
            <person name="Ying J.-J."/>
        </authorList>
    </citation>
    <scope>NUCLEOTIDE SEQUENCE [LARGE SCALE GENOMIC DNA]</scope>
    <source>
        <strain evidence="13">A79</strain>
    </source>
</reference>
<gene>
    <name evidence="12" type="ORF">J9B83_07965</name>
</gene>
<feature type="domain" description="EAL" evidence="11">
    <location>
        <begin position="268"/>
        <end position="523"/>
    </location>
</feature>
<dbReference type="Gene3D" id="3.20.20.450">
    <property type="entry name" value="EAL domain"/>
    <property type="match status" value="1"/>
</dbReference>
<keyword evidence="13" id="KW-1185">Reference proteome</keyword>
<evidence type="ECO:0000256" key="1">
    <source>
        <dbReference type="ARBA" id="ARBA00004651"/>
    </source>
</evidence>
<comment type="catalytic activity">
    <reaction evidence="9">
        <text>3',3'-c-di-GMP + H2O = 5'-phosphoguanylyl(3'-&gt;5')guanosine + H(+)</text>
        <dbReference type="Rhea" id="RHEA:24902"/>
        <dbReference type="ChEBI" id="CHEBI:15377"/>
        <dbReference type="ChEBI" id="CHEBI:15378"/>
        <dbReference type="ChEBI" id="CHEBI:58754"/>
        <dbReference type="ChEBI" id="CHEBI:58805"/>
        <dbReference type="EC" id="3.1.4.52"/>
    </reaction>
</comment>
<dbReference type="RefSeq" id="WP_211536224.1">
    <property type="nucleotide sequence ID" value="NZ_JAGSSV010000007.1"/>
</dbReference>
<evidence type="ECO:0000256" key="4">
    <source>
        <dbReference type="ARBA" id="ARBA00022636"/>
    </source>
</evidence>
<comment type="subcellular location">
    <subcellularLocation>
        <location evidence="1">Cell membrane</location>
        <topology evidence="1">Multi-pass membrane protein</topology>
    </subcellularLocation>
</comment>
<dbReference type="CDD" id="cd01948">
    <property type="entry name" value="EAL"/>
    <property type="match status" value="1"/>
</dbReference>
<dbReference type="Pfam" id="PF12792">
    <property type="entry name" value="CSS-motif"/>
    <property type="match status" value="1"/>
</dbReference>
<keyword evidence="7 10" id="KW-1133">Transmembrane helix</keyword>
<dbReference type="PROSITE" id="PS50883">
    <property type="entry name" value="EAL"/>
    <property type="match status" value="1"/>
</dbReference>
<dbReference type="InterPro" id="IPR024744">
    <property type="entry name" value="CSS-motif_dom"/>
</dbReference>
<dbReference type="SUPFAM" id="SSF141868">
    <property type="entry name" value="EAL domain-like"/>
    <property type="match status" value="1"/>
</dbReference>
<dbReference type="EC" id="3.1.4.52" evidence="2"/>
<accession>A0ABS5HB94</accession>
<proteinExistence type="predicted"/>
<keyword evidence="8 10" id="KW-0472">Membrane</keyword>
<sequence>MVKMVSSRLQGRKKTLLLCAFFSLVSSIMVFASSLYWYLLDDLEQRTDTAQQVLDNQMQNIFVELKEVADQATFFCEKDDVKRLQKTTFYSPIFKEYGLFDHDYKLFCSNIGPIDITLYSTVIERLKSSQDRKTVSLSQSNTLSESTFFAFYQREDGLGVNGLAPPRSFSLFIDQILRPDYHYLLTIGKNTIDSRRDAHQHSASHSAAVGVLAHRSVTLDDWSLTLKVFLPTALYWQYCLLLLPFAIVSWLILLVAFYSATLLWHHYQHSLHHCIKRAIKRNEMQVHYQPIVSLQRDKPHELEALIRWHSERHGQVSPLIIVDTANRLGLMEELTWMVIRQVGNFYRDNHTVLKDIKTAVNVDRFSLLKDSFTPMLAELLNQYPELTGRLGLEVTETSALNDDELPLMVSRFEHLKKIGVSLSVDDFGTGYSGLDFLRRFPYDTLKLDQVFIASLKDDHFSRQILTSVTKLAKELGMELIAEGVERQDQLEAVQMLGVDRVQGYFFSRPLPKEQVVAWLLDNTPANTPVCR</sequence>
<evidence type="ECO:0000313" key="13">
    <source>
        <dbReference type="Proteomes" id="UP000679722"/>
    </source>
</evidence>
<evidence type="ECO:0000313" key="12">
    <source>
        <dbReference type="EMBL" id="MBR7888880.1"/>
    </source>
</evidence>
<evidence type="ECO:0000259" key="11">
    <source>
        <dbReference type="PROSITE" id="PS50883"/>
    </source>
</evidence>
<evidence type="ECO:0000256" key="2">
    <source>
        <dbReference type="ARBA" id="ARBA00012282"/>
    </source>
</evidence>
<dbReference type="SMART" id="SM00052">
    <property type="entry name" value="EAL"/>
    <property type="match status" value="1"/>
</dbReference>
<dbReference type="PANTHER" id="PTHR33121:SF79">
    <property type="entry name" value="CYCLIC DI-GMP PHOSPHODIESTERASE PDED-RELATED"/>
    <property type="match status" value="1"/>
</dbReference>
<keyword evidence="4" id="KW-0973">c-di-GMP</keyword>
<protein>
    <recommendedName>
        <fullName evidence="2">cyclic-guanylate-specific phosphodiesterase</fullName>
        <ecNumber evidence="2">3.1.4.52</ecNumber>
    </recommendedName>
</protein>
<organism evidence="12 13">
    <name type="scientific">Marinomonas vulgaris</name>
    <dbReference type="NCBI Taxonomy" id="2823372"/>
    <lineage>
        <taxon>Bacteria</taxon>
        <taxon>Pseudomonadati</taxon>
        <taxon>Pseudomonadota</taxon>
        <taxon>Gammaproteobacteria</taxon>
        <taxon>Oceanospirillales</taxon>
        <taxon>Oceanospirillaceae</taxon>
        <taxon>Marinomonas</taxon>
    </lineage>
</organism>
<dbReference type="Proteomes" id="UP000679722">
    <property type="component" value="Unassembled WGS sequence"/>
</dbReference>
<evidence type="ECO:0000256" key="5">
    <source>
        <dbReference type="ARBA" id="ARBA00022692"/>
    </source>
</evidence>
<dbReference type="InterPro" id="IPR001633">
    <property type="entry name" value="EAL_dom"/>
</dbReference>
<name>A0ABS5HB94_9GAMM</name>
<dbReference type="InterPro" id="IPR035919">
    <property type="entry name" value="EAL_sf"/>
</dbReference>
<comment type="caution">
    <text evidence="12">The sequence shown here is derived from an EMBL/GenBank/DDBJ whole genome shotgun (WGS) entry which is preliminary data.</text>
</comment>
<dbReference type="PANTHER" id="PTHR33121">
    <property type="entry name" value="CYCLIC DI-GMP PHOSPHODIESTERASE PDEF"/>
    <property type="match status" value="1"/>
</dbReference>
<feature type="transmembrane region" description="Helical" evidence="10">
    <location>
        <begin position="235"/>
        <end position="258"/>
    </location>
</feature>
<keyword evidence="5 10" id="KW-0812">Transmembrane</keyword>
<keyword evidence="6" id="KW-0378">Hydrolase</keyword>
<dbReference type="EMBL" id="JAGSSV010000007">
    <property type="protein sequence ID" value="MBR7888880.1"/>
    <property type="molecule type" value="Genomic_DNA"/>
</dbReference>